<proteinExistence type="predicted"/>
<evidence type="ECO:0000313" key="1">
    <source>
        <dbReference type="EMBL" id="PMB72123.1"/>
    </source>
</evidence>
<comment type="caution">
    <text evidence="1">The sequence shown here is derived from an EMBL/GenBank/DDBJ whole genome shotgun (WGS) entry which is preliminary data.</text>
</comment>
<reference evidence="1 2" key="1">
    <citation type="journal article" date="2016" name="Appl. Microbiol. Biotechnol.">
        <title>Characterization of T-DNA insertion mutants with decreased virulence in the entomopathogenic fungus Beauveria bassiana JEF-007.</title>
        <authorList>
            <person name="Kim S."/>
            <person name="Lee S.J."/>
            <person name="Nai Y.S."/>
            <person name="Yu J.S."/>
            <person name="Lee M.R."/>
            <person name="Yang Y.T."/>
            <person name="Kim J.S."/>
        </authorList>
    </citation>
    <scope>NUCLEOTIDE SEQUENCE [LARGE SCALE GENOMIC DNA]</scope>
    <source>
        <strain evidence="1 2">JEF-007</strain>
    </source>
</reference>
<name>A0A2N6NXY3_BEABA</name>
<dbReference type="Proteomes" id="UP000235728">
    <property type="component" value="Unassembled WGS sequence"/>
</dbReference>
<evidence type="ECO:0000313" key="2">
    <source>
        <dbReference type="Proteomes" id="UP000235728"/>
    </source>
</evidence>
<organism evidence="1 2">
    <name type="scientific">Beauveria bassiana</name>
    <name type="common">White muscardine disease fungus</name>
    <name type="synonym">Tritirachium shiotae</name>
    <dbReference type="NCBI Taxonomy" id="176275"/>
    <lineage>
        <taxon>Eukaryota</taxon>
        <taxon>Fungi</taxon>
        <taxon>Dikarya</taxon>
        <taxon>Ascomycota</taxon>
        <taxon>Pezizomycotina</taxon>
        <taxon>Sordariomycetes</taxon>
        <taxon>Hypocreomycetidae</taxon>
        <taxon>Hypocreales</taxon>
        <taxon>Cordycipitaceae</taxon>
        <taxon>Beauveria</taxon>
    </lineage>
</organism>
<sequence>MPSRAGFQDYNGKFGWYDEVLDGCGMSNRQRWTQDLTVVDETTLGGGLPDTGAAPQDNASLSRLGRVQVYLGILQTNGQDGDALETMQEEIPQNQALRCLASRRPNRRAVLRAAGLWDEDPI</sequence>
<accession>A0A2N6NXY3</accession>
<gene>
    <name evidence="1" type="ORF">BM221_002223</name>
</gene>
<protein>
    <submittedName>
        <fullName evidence="1">Uncharacterized protein</fullName>
    </submittedName>
</protein>
<dbReference type="EMBL" id="MRVG01000002">
    <property type="protein sequence ID" value="PMB72123.1"/>
    <property type="molecule type" value="Genomic_DNA"/>
</dbReference>
<dbReference type="AlphaFoldDB" id="A0A2N6NXY3"/>